<proteinExistence type="predicted"/>
<dbReference type="PANTHER" id="PTHR46337">
    <property type="entry name" value="RCC1-LIKE G EXCHANGING FACTOR-LIKE PROTEIN"/>
    <property type="match status" value="1"/>
</dbReference>
<organism evidence="2 3">
    <name type="scientific">Malassezia vespertilionis</name>
    <dbReference type="NCBI Taxonomy" id="2020962"/>
    <lineage>
        <taxon>Eukaryota</taxon>
        <taxon>Fungi</taxon>
        <taxon>Dikarya</taxon>
        <taxon>Basidiomycota</taxon>
        <taxon>Ustilaginomycotina</taxon>
        <taxon>Malasseziomycetes</taxon>
        <taxon>Malasseziales</taxon>
        <taxon>Malasseziaceae</taxon>
        <taxon>Malassezia</taxon>
    </lineage>
</organism>
<name>A0A2N1J8N0_9BASI</name>
<keyword evidence="3" id="KW-1185">Reference proteome</keyword>
<gene>
    <name evidence="2" type="ORF">MVES_003196</name>
</gene>
<dbReference type="GO" id="GO:0019843">
    <property type="term" value="F:rRNA binding"/>
    <property type="evidence" value="ECO:0007669"/>
    <property type="project" value="TreeGrafter"/>
</dbReference>
<dbReference type="Gene3D" id="2.130.10.30">
    <property type="entry name" value="Regulator of chromosome condensation 1/beta-lactamase-inhibitor protein II"/>
    <property type="match status" value="1"/>
</dbReference>
<reference evidence="2 3" key="1">
    <citation type="submission" date="2017-10" db="EMBL/GenBank/DDBJ databases">
        <title>A novel species of cold-tolerant Malassezia isolated from bats.</title>
        <authorList>
            <person name="Lorch J.M."/>
            <person name="Palmer J.M."/>
            <person name="Vanderwolf K.J."/>
            <person name="Schmidt K.Z."/>
            <person name="Verant M.L."/>
            <person name="Weller T.J."/>
            <person name="Blehert D.S."/>
        </authorList>
    </citation>
    <scope>NUCLEOTIDE SEQUENCE [LARGE SCALE GENOMIC DNA]</scope>
    <source>
        <strain evidence="2 3">NWHC:44797-103</strain>
    </source>
</reference>
<evidence type="ECO:0000313" key="2">
    <source>
        <dbReference type="EMBL" id="PKI82909.1"/>
    </source>
</evidence>
<dbReference type="PANTHER" id="PTHR46337:SF1">
    <property type="entry name" value="RCC1-LIKE G EXCHANGING FACTOR-LIKE PROTEIN"/>
    <property type="match status" value="1"/>
</dbReference>
<dbReference type="OrthoDB" id="5370059at2759"/>
<dbReference type="STRING" id="2020962.A0A2N1J8N0"/>
<dbReference type="InterPro" id="IPR009091">
    <property type="entry name" value="RCC1/BLIP-II"/>
</dbReference>
<accession>A0A2N1J8N0</accession>
<dbReference type="GO" id="GO:0070131">
    <property type="term" value="P:positive regulation of mitochondrial translation"/>
    <property type="evidence" value="ECO:0007669"/>
    <property type="project" value="TreeGrafter"/>
</dbReference>
<sequence>MIWPRANAAWFTGILGGLRARHLEPVRSNALQAHPGAVPFRVCGSVSHALVAFNARDAGCSALLYAAGINAFGELGNGTTDRARRGENVLEMHGIEHIAAGNGFTLVAARDGLYGCGTTARGQLGIQGRDTLLSMTQIPLPRPAARITDLSAGMDHVLLLQDASVFATGLNTDGQLAKPAVIPYATQFTHVALPEGVLPTRVIAGGDTSMVLTSSGNVFVWGNTEYGQALQAATVDQLRTPTEVDVGISVVDACLGGSFLLFLDAMAEQA</sequence>
<dbReference type="Pfam" id="PF13540">
    <property type="entry name" value="RCC1_2"/>
    <property type="match status" value="1"/>
</dbReference>
<dbReference type="InterPro" id="IPR000408">
    <property type="entry name" value="Reg_chr_condens"/>
</dbReference>
<evidence type="ECO:0000313" key="3">
    <source>
        <dbReference type="Proteomes" id="UP000232875"/>
    </source>
</evidence>
<dbReference type="InterPro" id="IPR053035">
    <property type="entry name" value="Mitochondrial_GEF_domain"/>
</dbReference>
<dbReference type="EMBL" id="KZ454993">
    <property type="protein sequence ID" value="PKI82909.1"/>
    <property type="molecule type" value="Genomic_DNA"/>
</dbReference>
<feature type="repeat" description="RCC1" evidence="1">
    <location>
        <begin position="216"/>
        <end position="266"/>
    </location>
</feature>
<dbReference type="PROSITE" id="PS50012">
    <property type="entry name" value="RCC1_3"/>
    <property type="match status" value="1"/>
</dbReference>
<evidence type="ECO:0000256" key="1">
    <source>
        <dbReference type="PROSITE-ProRule" id="PRU00235"/>
    </source>
</evidence>
<dbReference type="SUPFAM" id="SSF50985">
    <property type="entry name" value="RCC1/BLIP-II"/>
    <property type="match status" value="1"/>
</dbReference>
<dbReference type="Proteomes" id="UP000232875">
    <property type="component" value="Unassembled WGS sequence"/>
</dbReference>
<dbReference type="AlphaFoldDB" id="A0A2N1J8N0"/>
<dbReference type="GO" id="GO:0005085">
    <property type="term" value="F:guanyl-nucleotide exchange factor activity"/>
    <property type="evidence" value="ECO:0007669"/>
    <property type="project" value="TreeGrafter"/>
</dbReference>
<protein>
    <submittedName>
        <fullName evidence="2">Uncharacterized protein</fullName>
    </submittedName>
</protein>
<dbReference type="GO" id="GO:0005743">
    <property type="term" value="C:mitochondrial inner membrane"/>
    <property type="evidence" value="ECO:0007669"/>
    <property type="project" value="TreeGrafter"/>
</dbReference>